<dbReference type="InterPro" id="IPR006669">
    <property type="entry name" value="MgtE_transporter"/>
</dbReference>
<dbReference type="GO" id="GO:0015095">
    <property type="term" value="F:magnesium ion transmembrane transporter activity"/>
    <property type="evidence" value="ECO:0007669"/>
    <property type="project" value="InterPro"/>
</dbReference>
<dbReference type="Pfam" id="PF03448">
    <property type="entry name" value="MgtE_N"/>
    <property type="match status" value="1"/>
</dbReference>
<dbReference type="GeneID" id="64213150"/>
<dbReference type="PANTHER" id="PTHR43773:SF1">
    <property type="entry name" value="MAGNESIUM TRANSPORTER MGTE"/>
    <property type="match status" value="1"/>
</dbReference>
<protein>
    <submittedName>
        <fullName evidence="3">CBS domain-containing protein</fullName>
    </submittedName>
    <submittedName>
        <fullName evidence="4">Magnesium transporter</fullName>
    </submittedName>
</protein>
<organism evidence="3 6">
    <name type="scientific">Actinomyces oris</name>
    <dbReference type="NCBI Taxonomy" id="544580"/>
    <lineage>
        <taxon>Bacteria</taxon>
        <taxon>Bacillati</taxon>
        <taxon>Actinomycetota</taxon>
        <taxon>Actinomycetes</taxon>
        <taxon>Actinomycetales</taxon>
        <taxon>Actinomycetaceae</taxon>
        <taxon>Actinomyces</taxon>
    </lineage>
</organism>
<reference evidence="4 5" key="1">
    <citation type="submission" date="2019-06" db="EMBL/GenBank/DDBJ databases">
        <title>Draft genome sequence of Actinomyces oris CCUG 34288T.</title>
        <authorList>
            <person name="Salva-Serra F."/>
            <person name="Cardew S."/>
            <person name="Moore E."/>
        </authorList>
    </citation>
    <scope>NUCLEOTIDE SEQUENCE [LARGE SCALE GENOMIC DNA]</scope>
    <source>
        <strain evidence="4 5">CCUG 34288</strain>
    </source>
</reference>
<dbReference type="InterPro" id="IPR006668">
    <property type="entry name" value="Mg_transptr_MgtE_intracell_dom"/>
</dbReference>
<dbReference type="Proteomes" id="UP000317942">
    <property type="component" value="Unassembled WGS sequence"/>
</dbReference>
<dbReference type="CDD" id="cd04606">
    <property type="entry name" value="CBS_pair_Mg_transporter"/>
    <property type="match status" value="1"/>
</dbReference>
<dbReference type="InterPro" id="IPR011033">
    <property type="entry name" value="PRC_barrel-like_sf"/>
</dbReference>
<dbReference type="InterPro" id="IPR000644">
    <property type="entry name" value="CBS_dom"/>
</dbReference>
<dbReference type="Gene3D" id="3.10.580.10">
    <property type="entry name" value="CBS-domain"/>
    <property type="match status" value="1"/>
</dbReference>
<dbReference type="Pfam" id="PF26205">
    <property type="entry name" value="SH3_actinomycetes"/>
    <property type="match status" value="1"/>
</dbReference>
<dbReference type="AlphaFoldDB" id="A0A1Q8WZ85"/>
<dbReference type="SUPFAM" id="SSF50346">
    <property type="entry name" value="PRC-barrel domain"/>
    <property type="match status" value="1"/>
</dbReference>
<name>A0A1Q8WZ85_9ACTO</name>
<accession>A0A1Q8WZ85</accession>
<keyword evidence="1" id="KW-0129">CBS domain</keyword>
<dbReference type="PROSITE" id="PS51371">
    <property type="entry name" value="CBS"/>
    <property type="match status" value="1"/>
</dbReference>
<dbReference type="PANTHER" id="PTHR43773">
    <property type="entry name" value="MAGNESIUM TRANSPORTER MGTE"/>
    <property type="match status" value="1"/>
</dbReference>
<evidence type="ECO:0000259" key="2">
    <source>
        <dbReference type="PROSITE" id="PS51371"/>
    </source>
</evidence>
<evidence type="ECO:0000313" key="3">
    <source>
        <dbReference type="EMBL" id="MDT0249373.1"/>
    </source>
</evidence>
<evidence type="ECO:0000313" key="6">
    <source>
        <dbReference type="Proteomes" id="UP001180729"/>
    </source>
</evidence>
<dbReference type="EMBL" id="VICC01000008">
    <property type="protein sequence ID" value="TQD59374.1"/>
    <property type="molecule type" value="Genomic_DNA"/>
</dbReference>
<evidence type="ECO:0000313" key="4">
    <source>
        <dbReference type="EMBL" id="TQD59374.1"/>
    </source>
</evidence>
<comment type="caution">
    <text evidence="3">The sequence shown here is derived from an EMBL/GenBank/DDBJ whole genome shotgun (WGS) entry which is preliminary data.</text>
</comment>
<dbReference type="Gene3D" id="1.25.60.10">
    <property type="entry name" value="MgtE N-terminal domain-like"/>
    <property type="match status" value="1"/>
</dbReference>
<feature type="domain" description="CBS" evidence="2">
    <location>
        <begin position="357"/>
        <end position="417"/>
    </location>
</feature>
<dbReference type="OrthoDB" id="9764830at2"/>
<dbReference type="SMART" id="SM00924">
    <property type="entry name" value="MgtE_N"/>
    <property type="match status" value="1"/>
</dbReference>
<dbReference type="GO" id="GO:0016020">
    <property type="term" value="C:membrane"/>
    <property type="evidence" value="ECO:0007669"/>
    <property type="project" value="InterPro"/>
</dbReference>
<evidence type="ECO:0000256" key="1">
    <source>
        <dbReference type="PROSITE-ProRule" id="PRU00703"/>
    </source>
</evidence>
<dbReference type="SUPFAM" id="SSF158791">
    <property type="entry name" value="MgtE N-terminal domain-like"/>
    <property type="match status" value="1"/>
</dbReference>
<sequence>MENTRTRTTSRVFVARLIGTSVFDPLGDEVGKVHDVVVLLQMRGEPRAVGFVIEVSSRRRVFLPLSRITAIEPGAVITTGLMNIRRFTQRHVETLVVGELLDRVVTMRDGSGNVTVRDVAIERDRGMDWKVTRLFVQRASSGPLGLRRGETFTVRPDEVSGLAASADQQGATALLATLEDLKPADLADVMRDLPQDSQMRVAAELTDERLADVLEELGNEDAVALLSRLEAGRAAHVLDAMQPDDAADLVADLPQLKAAELLGLMEPEEAEDVRRLMAYDEYTAGGLMTTEPIILPPESTVATFLAQSRKAEVPPALAAVGFVCRPPLESPTGKFVGMIHFQRALRERPQRMVGSIVDTDVDSVRPEDSIGTVTRLLATYNLTALPVLDDAGRLLGAVSVDDVLDHLMPDDWRVADEAVTDETIERGANA</sequence>
<dbReference type="InterPro" id="IPR058838">
    <property type="entry name" value="SH3_actinomycetes"/>
</dbReference>
<gene>
    <name evidence="4" type="ORF">FK267_12430</name>
    <name evidence="3" type="ORF">RMW62_09815</name>
</gene>
<dbReference type="Pfam" id="PF00571">
    <property type="entry name" value="CBS"/>
    <property type="match status" value="1"/>
</dbReference>
<reference evidence="3" key="2">
    <citation type="submission" date="2022-06" db="EMBL/GenBank/DDBJ databases">
        <title>Draft Genome Sequences of Three Actinomyces oris Strains, Isolated from Healthy Human Feces.</title>
        <authorList>
            <person name="Ye Y."/>
            <person name="Liu C."/>
            <person name="Zhao J."/>
            <person name="Xu J."/>
            <person name="Huang H."/>
            <person name="Wang B."/>
            <person name="Wei J."/>
            <person name="Jing X."/>
        </authorList>
    </citation>
    <scope>NUCLEOTIDE SEQUENCE</scope>
    <source>
        <strain evidence="3">CNGBCC1803368</strain>
    </source>
</reference>
<dbReference type="RefSeq" id="WP_075377748.1">
    <property type="nucleotide sequence ID" value="NZ_CAUOQX010000008.1"/>
</dbReference>
<proteinExistence type="predicted"/>
<dbReference type="Proteomes" id="UP001180729">
    <property type="component" value="Unassembled WGS sequence"/>
</dbReference>
<dbReference type="InterPro" id="IPR038076">
    <property type="entry name" value="MgtE_N_sf"/>
</dbReference>
<dbReference type="SUPFAM" id="SSF54631">
    <property type="entry name" value="CBS-domain pair"/>
    <property type="match status" value="1"/>
</dbReference>
<evidence type="ECO:0000313" key="5">
    <source>
        <dbReference type="Proteomes" id="UP000317942"/>
    </source>
</evidence>
<dbReference type="InterPro" id="IPR046342">
    <property type="entry name" value="CBS_dom_sf"/>
</dbReference>
<dbReference type="SMART" id="SM00116">
    <property type="entry name" value="CBS"/>
    <property type="match status" value="1"/>
</dbReference>
<dbReference type="EMBL" id="JAMZMH010000011">
    <property type="protein sequence ID" value="MDT0249373.1"/>
    <property type="molecule type" value="Genomic_DNA"/>
</dbReference>